<evidence type="ECO:0000259" key="1">
    <source>
        <dbReference type="PROSITE" id="PS50206"/>
    </source>
</evidence>
<dbReference type="SUPFAM" id="SSF52821">
    <property type="entry name" value="Rhodanese/Cell cycle control phosphatase"/>
    <property type="match status" value="2"/>
</dbReference>
<accession>A0A3B1E6T3</accession>
<dbReference type="InterPro" id="IPR036873">
    <property type="entry name" value="Rhodanese-like_dom_sf"/>
</dbReference>
<feature type="domain" description="Rhodanese" evidence="1">
    <location>
        <begin position="37"/>
        <end position="129"/>
    </location>
</feature>
<dbReference type="AlphaFoldDB" id="A0A3B1E6T3"/>
<dbReference type="SMART" id="SM00450">
    <property type="entry name" value="RHOD"/>
    <property type="match status" value="2"/>
</dbReference>
<dbReference type="GO" id="GO:0016740">
    <property type="term" value="F:transferase activity"/>
    <property type="evidence" value="ECO:0007669"/>
    <property type="project" value="UniProtKB-KW"/>
</dbReference>
<dbReference type="Gene3D" id="3.40.250.10">
    <property type="entry name" value="Rhodanese-like domain"/>
    <property type="match status" value="2"/>
</dbReference>
<dbReference type="Pfam" id="PF00581">
    <property type="entry name" value="Rhodanese"/>
    <property type="match status" value="2"/>
</dbReference>
<dbReference type="CDD" id="cd00158">
    <property type="entry name" value="RHOD"/>
    <property type="match status" value="2"/>
</dbReference>
<evidence type="ECO:0000313" key="2">
    <source>
        <dbReference type="EMBL" id="VAY88306.1"/>
    </source>
</evidence>
<dbReference type="InterPro" id="IPR050229">
    <property type="entry name" value="GlpE_sulfurtransferase"/>
</dbReference>
<dbReference type="InterPro" id="IPR001763">
    <property type="entry name" value="Rhodanese-like_dom"/>
</dbReference>
<gene>
    <name evidence="2" type="ORF">MNB_ARC-1_1194</name>
</gene>
<keyword evidence="2" id="KW-0808">Transferase</keyword>
<dbReference type="PROSITE" id="PS50206">
    <property type="entry name" value="RHODANESE_3"/>
    <property type="match status" value="2"/>
</dbReference>
<dbReference type="PANTHER" id="PTHR43031">
    <property type="entry name" value="FAD-DEPENDENT OXIDOREDUCTASE"/>
    <property type="match status" value="1"/>
</dbReference>
<protein>
    <submittedName>
        <fullName evidence="2">SULFUR TRANSFERASE</fullName>
    </submittedName>
</protein>
<sequence length="276" mass="31744">MKIIIKSFIITALFTTIIFANNKLNIIKLKKAKGMYNAKSALFLDARRFELYKKGTIMGAVHMPNKKFKRYQKWLPYSKKAKIVTFCNGFKCEESDYLAKKIMKLGYTRVYVYKGGYPQWKKEKLPSMSLIKKCKTTLKSPYRPKNKKVSINGVKVYLGGEAVSDGMIDQFWFSNLLNQGKSIKNIQLVDLRKPSQFKEGHLPNAINIPWDKKNEKFDYVKLPSDKLIVMYCNTGMMATDARGSLDDKVARNVLYLDANVVCHKGKKCKVIANENF</sequence>
<feature type="domain" description="Rhodanese" evidence="1">
    <location>
        <begin position="182"/>
        <end position="241"/>
    </location>
</feature>
<dbReference type="EMBL" id="UOYO01000048">
    <property type="protein sequence ID" value="VAY88306.1"/>
    <property type="molecule type" value="Genomic_DNA"/>
</dbReference>
<name>A0A3B1E6T3_9ZZZZ</name>
<reference evidence="2" key="1">
    <citation type="submission" date="2018-10" db="EMBL/GenBank/DDBJ databases">
        <authorList>
            <person name="Aoki K."/>
        </authorList>
    </citation>
    <scope>NUCLEOTIDE SEQUENCE</scope>
</reference>
<dbReference type="PANTHER" id="PTHR43031:SF1">
    <property type="entry name" value="PYRIDINE NUCLEOTIDE-DISULPHIDE OXIDOREDUCTASE"/>
    <property type="match status" value="1"/>
</dbReference>
<proteinExistence type="predicted"/>
<organism evidence="2">
    <name type="scientific">hydrothermal vent metagenome</name>
    <dbReference type="NCBI Taxonomy" id="652676"/>
    <lineage>
        <taxon>unclassified sequences</taxon>
        <taxon>metagenomes</taxon>
        <taxon>ecological metagenomes</taxon>
    </lineage>
</organism>